<evidence type="ECO:0000256" key="1">
    <source>
        <dbReference type="SAM" id="MobiDB-lite"/>
    </source>
</evidence>
<dbReference type="Proteomes" id="UP000094053">
    <property type="component" value="Unassembled WGS sequence"/>
</dbReference>
<evidence type="ECO:0000313" key="2">
    <source>
        <dbReference type="EMBL" id="ODQ90967.1"/>
    </source>
</evidence>
<organism evidence="2 3">
    <name type="scientific">Mycolicibacterium flavescens</name>
    <name type="common">Mycobacterium flavescens</name>
    <dbReference type="NCBI Taxonomy" id="1776"/>
    <lineage>
        <taxon>Bacteria</taxon>
        <taxon>Bacillati</taxon>
        <taxon>Actinomycetota</taxon>
        <taxon>Actinomycetes</taxon>
        <taxon>Mycobacteriales</taxon>
        <taxon>Mycobacteriaceae</taxon>
        <taxon>Mycolicibacterium</taxon>
    </lineage>
</organism>
<comment type="caution">
    <text evidence="2">The sequence shown here is derived from an EMBL/GenBank/DDBJ whole genome shotgun (WGS) entry which is preliminary data.</text>
</comment>
<dbReference type="EMBL" id="MIHA01000005">
    <property type="protein sequence ID" value="ODQ90967.1"/>
    <property type="molecule type" value="Genomic_DNA"/>
</dbReference>
<feature type="compositionally biased region" description="Acidic residues" evidence="1">
    <location>
        <begin position="393"/>
        <end position="404"/>
    </location>
</feature>
<name>A0A1E3RNI7_MYCFV</name>
<keyword evidence="3" id="KW-1185">Reference proteome</keyword>
<sequence>MLQSEGLLVGGDPEAVGSYLQRIKEATSNAVDVVGVNRASVGNATGLLAGVTSLLGQSGKFVQLHPDSFKAIRTQNLVPGDSSDYYRMMTRGADGKFLQQLQWKPVSVNPSQLVPAQMMAVQFALKAAIHEVEVAVLRVEGKVEQVLQLAQANRSGDVLGDRASVDRMIAYLEKHGSLSDADWESIAAVGAALSRTVEQLRNHAVRTLKAFDANLPIRERAGLINRAVANDQLGETLSLLVVAQDALFKWQRLRIARVESTQPEHLPKVLDDARELIAHQMAEDGALYRRARDVLDGVATTKTTDGLAFWAVAGLSRDLPFLRADLDNFARARRTQAEDWRDFHAPHFLEAASAVLGAAADTAGRALNAAGGGISRVGNFVMRRTRQPAPEPQADDAGDEASQG</sequence>
<protein>
    <submittedName>
        <fullName evidence="2">Uncharacterized protein</fullName>
    </submittedName>
</protein>
<accession>A0A1E3RNI7</accession>
<reference evidence="3" key="1">
    <citation type="submission" date="2016-09" db="EMBL/GenBank/DDBJ databases">
        <authorList>
            <person name="Greninger A.L."/>
            <person name="Jerome K.R."/>
            <person name="Mcnair B."/>
            <person name="Wallis C."/>
            <person name="Fang F."/>
        </authorList>
    </citation>
    <scope>NUCLEOTIDE SEQUENCE [LARGE SCALE GENOMIC DNA]</scope>
    <source>
        <strain evidence="3">M6</strain>
    </source>
</reference>
<feature type="region of interest" description="Disordered" evidence="1">
    <location>
        <begin position="385"/>
        <end position="404"/>
    </location>
</feature>
<evidence type="ECO:0000313" key="3">
    <source>
        <dbReference type="Proteomes" id="UP000094053"/>
    </source>
</evidence>
<dbReference type="AlphaFoldDB" id="A0A1E3RNI7"/>
<proteinExistence type="predicted"/>
<gene>
    <name evidence="2" type="ORF">BHQ18_09400</name>
</gene>